<dbReference type="PANTHER" id="PTHR13510">
    <property type="entry name" value="FYVE-FINGER-CONTAINING RAB5 EFFECTOR PROTEIN RABENOSYN-5-RELATED"/>
    <property type="match status" value="1"/>
</dbReference>
<feature type="compositionally biased region" description="Low complexity" evidence="1">
    <location>
        <begin position="930"/>
        <end position="942"/>
    </location>
</feature>
<feature type="region of interest" description="Disordered" evidence="1">
    <location>
        <begin position="926"/>
        <end position="986"/>
    </location>
</feature>
<keyword evidence="3" id="KW-1185">Reference proteome</keyword>
<dbReference type="EMBL" id="JAENGY010000782">
    <property type="protein sequence ID" value="KAG6956691.1"/>
    <property type="molecule type" value="Genomic_DNA"/>
</dbReference>
<protein>
    <recommendedName>
        <fullName evidence="4">FYVE-type domain-containing protein</fullName>
    </recommendedName>
</protein>
<organism evidence="2 3">
    <name type="scientific">Phytophthora aleatoria</name>
    <dbReference type="NCBI Taxonomy" id="2496075"/>
    <lineage>
        <taxon>Eukaryota</taxon>
        <taxon>Sar</taxon>
        <taxon>Stramenopiles</taxon>
        <taxon>Oomycota</taxon>
        <taxon>Peronosporomycetes</taxon>
        <taxon>Peronosporales</taxon>
        <taxon>Peronosporaceae</taxon>
        <taxon>Phytophthora</taxon>
    </lineage>
</organism>
<comment type="caution">
    <text evidence="2">The sequence shown here is derived from an EMBL/GenBank/DDBJ whole genome shotgun (WGS) entry which is preliminary data.</text>
</comment>
<gene>
    <name evidence="2" type="ORF">JG688_00011306</name>
</gene>
<feature type="compositionally biased region" description="Basic and acidic residues" evidence="1">
    <location>
        <begin position="976"/>
        <end position="986"/>
    </location>
</feature>
<dbReference type="PANTHER" id="PTHR13510:SF44">
    <property type="entry name" value="RABENOSYN-5"/>
    <property type="match status" value="1"/>
</dbReference>
<reference evidence="2" key="1">
    <citation type="submission" date="2021-01" db="EMBL/GenBank/DDBJ databases">
        <title>Phytophthora aleatoria, a newly-described species from Pinus radiata is distinct from Phytophthora cactorum isolates based on comparative genomics.</title>
        <authorList>
            <person name="Mcdougal R."/>
            <person name="Panda P."/>
            <person name="Williams N."/>
            <person name="Studholme D.J."/>
        </authorList>
    </citation>
    <scope>NUCLEOTIDE SEQUENCE</scope>
    <source>
        <strain evidence="2">NZFS 4037</strain>
    </source>
</reference>
<dbReference type="AlphaFoldDB" id="A0A8J5M2T1"/>
<evidence type="ECO:0008006" key="4">
    <source>
        <dbReference type="Google" id="ProtNLM"/>
    </source>
</evidence>
<dbReference type="InterPro" id="IPR052727">
    <property type="entry name" value="Rab4/Rab5_effector"/>
</dbReference>
<evidence type="ECO:0000313" key="3">
    <source>
        <dbReference type="Proteomes" id="UP000709295"/>
    </source>
</evidence>
<evidence type="ECO:0000313" key="2">
    <source>
        <dbReference type="EMBL" id="KAG6956691.1"/>
    </source>
</evidence>
<sequence length="986" mass="110863">MGKRFPIPREDLPKLHVSHQEHNDGKRLMTALLSHTLREFEHFAYDRKGVVDSKRWKPQHSHDDLDMYRERDVGDAMSAVVTESQQDLSLVVTYMHQDVADCAVVHTMEHPSDDAPYHYLGYKYFVKRSPTNALVVKHRDSLYLEYCGMTQTRTGETVGFHLMQSVEIAEFPNLTGHNSIRALQSSRYLYRQKSDQVIEVFMLGNMDLSGMIVKPIASMFSASAQFGVTRLIDLAEVRRLTDMARNRRRYRDELFSGDHDPSWSQCSSASTYVAGDGCSVCNRSKPSKLVACDLCGQGVCPRCRSTKRVWVSDSLGIMGSFRKIQACSKCVIRANTGAYEPPVERVRTKMPPTPETPVMGRSFVHQGATIYPHTAEIAVPCTSPEYEVPNRLGLCPPQFSYESQSYSGMTNLSKVDDSGYSQSVGAIPVEPKASRMKKQTSDGEVSDEIAMMARLVELTSMAEATSYKTQVNGIYLAQQMQHQFKMQMAADGRNAGLDAQGHSVAVFQLVTNLSVMGRHDFPLPRRDFPDFSVSPEVHQDCKELATKLLAHTVHEFERYAYDESGVIGPRRWKAKSTKNDLTLYRERDGGSMGMVLADSLQRLVEKQEIFSPTAATLIPPTLLLIGTRQGYVENAMSTLVTLTQDELALVVKFLHGDVADCAVLHTMEGPSAIKPFHFLGFKFFVTESATDARIIKRRHSVYLEYTGLTRSRTGEILGYHMMQSVALPQFPDLTSHNSVCAMTSMRFIYRQKVDGLVEIFMLGSIDVSGWLIKPMATMVVEDVTFGMTRMLDCSEIKRLTQMACEFQKRKQDERRGRRPTRQTSVGDGTCCSMCQRERKSGFGGVKLVPCLVCGHAACSRCRANKQVFVTSNDGLLGKLVKVPVCSVCIMTANVSYYEQQYRAQQKSSSGEEMSFRPMHLSARYDRDDSLSFSESSSRGQSRLQREEGSGSSSDLMRYFHAARERENSAEPPNRQTETRRERQGIE</sequence>
<proteinExistence type="predicted"/>
<accession>A0A8J5M2T1</accession>
<dbReference type="Proteomes" id="UP000709295">
    <property type="component" value="Unassembled WGS sequence"/>
</dbReference>
<name>A0A8J5M2T1_9STRA</name>
<evidence type="ECO:0000256" key="1">
    <source>
        <dbReference type="SAM" id="MobiDB-lite"/>
    </source>
</evidence>